<dbReference type="GO" id="GO:0004674">
    <property type="term" value="F:protein serine/threonine kinase activity"/>
    <property type="evidence" value="ECO:0007669"/>
    <property type="project" value="TreeGrafter"/>
</dbReference>
<dbReference type="KEGG" id="aqu:100635189"/>
<name>A0AAN0IMM2_AMPQE</name>
<dbReference type="EnsemblMetazoa" id="XM_011405974.1">
    <property type="protein sequence ID" value="XP_011404276.1"/>
    <property type="gene ID" value="LOC100635189"/>
</dbReference>
<dbReference type="GO" id="GO:2000369">
    <property type="term" value="P:regulation of clathrin-dependent endocytosis"/>
    <property type="evidence" value="ECO:0007669"/>
    <property type="project" value="TreeGrafter"/>
</dbReference>
<dbReference type="PROSITE" id="PS50011">
    <property type="entry name" value="PROTEIN_KINASE_DOM"/>
    <property type="match status" value="1"/>
</dbReference>
<dbReference type="PROSITE" id="PS00108">
    <property type="entry name" value="PROTEIN_KINASE_ST"/>
    <property type="match status" value="1"/>
</dbReference>
<proteinExistence type="predicted"/>
<dbReference type="SMART" id="SM00220">
    <property type="entry name" value="S_TKc"/>
    <property type="match status" value="1"/>
</dbReference>
<reference evidence="3" key="2">
    <citation type="submission" date="2024-06" db="UniProtKB">
        <authorList>
            <consortium name="EnsemblMetazoa"/>
        </authorList>
    </citation>
    <scope>IDENTIFICATION</scope>
</reference>
<dbReference type="SUPFAM" id="SSF56112">
    <property type="entry name" value="Protein kinase-like (PK-like)"/>
    <property type="match status" value="1"/>
</dbReference>
<dbReference type="Gene3D" id="1.10.510.10">
    <property type="entry name" value="Transferase(Phosphotransferase) domain 1"/>
    <property type="match status" value="1"/>
</dbReference>
<dbReference type="InterPro" id="IPR008271">
    <property type="entry name" value="Ser/Thr_kinase_AS"/>
</dbReference>
<evidence type="ECO:0000256" key="1">
    <source>
        <dbReference type="ARBA" id="ARBA00022741"/>
    </source>
</evidence>
<dbReference type="GO" id="GO:0045747">
    <property type="term" value="P:positive regulation of Notch signaling pathway"/>
    <property type="evidence" value="ECO:0007669"/>
    <property type="project" value="TreeGrafter"/>
</dbReference>
<evidence type="ECO:0000259" key="2">
    <source>
        <dbReference type="PROSITE" id="PS50011"/>
    </source>
</evidence>
<organism evidence="3 4">
    <name type="scientific">Amphimedon queenslandica</name>
    <name type="common">Sponge</name>
    <dbReference type="NCBI Taxonomy" id="400682"/>
    <lineage>
        <taxon>Eukaryota</taxon>
        <taxon>Metazoa</taxon>
        <taxon>Porifera</taxon>
        <taxon>Demospongiae</taxon>
        <taxon>Heteroscleromorpha</taxon>
        <taxon>Haplosclerida</taxon>
        <taxon>Niphatidae</taxon>
        <taxon>Amphimedon</taxon>
    </lineage>
</organism>
<reference evidence="4" key="1">
    <citation type="journal article" date="2010" name="Nature">
        <title>The Amphimedon queenslandica genome and the evolution of animal complexity.</title>
        <authorList>
            <person name="Srivastava M."/>
            <person name="Simakov O."/>
            <person name="Chapman J."/>
            <person name="Fahey B."/>
            <person name="Gauthier M.E."/>
            <person name="Mitros T."/>
            <person name="Richards G.S."/>
            <person name="Conaco C."/>
            <person name="Dacre M."/>
            <person name="Hellsten U."/>
            <person name="Larroux C."/>
            <person name="Putnam N.H."/>
            <person name="Stanke M."/>
            <person name="Adamska M."/>
            <person name="Darling A."/>
            <person name="Degnan S.M."/>
            <person name="Oakley T.H."/>
            <person name="Plachetzki D.C."/>
            <person name="Zhai Y."/>
            <person name="Adamski M."/>
            <person name="Calcino A."/>
            <person name="Cummins S.F."/>
            <person name="Goodstein D.M."/>
            <person name="Harris C."/>
            <person name="Jackson D.J."/>
            <person name="Leys S.P."/>
            <person name="Shu S."/>
            <person name="Woodcroft B.J."/>
            <person name="Vervoort M."/>
            <person name="Kosik K.S."/>
            <person name="Manning G."/>
            <person name="Degnan B.M."/>
            <person name="Rokhsar D.S."/>
        </authorList>
    </citation>
    <scope>NUCLEOTIDE SEQUENCE [LARGE SCALE GENOMIC DNA]</scope>
</reference>
<dbReference type="InterPro" id="IPR000719">
    <property type="entry name" value="Prot_kinase_dom"/>
</dbReference>
<accession>A0AAN0IMM2</accession>
<sequence length="176" mass="18833">MVDFFRSAMSYLSGEGDVGGGSGGGNAFVGQTVDIGDGMKLESQKSGYGFVFVAQDTSTGIDYALKRQIVASENIKAIKQEITFLTQLSGHPHIINFIGAASSKDPAGGSAEFLIVTELITGGELVDIVNTRSLSPRQVLRVFYETCQAIAHMHSQTPPIIHRDIKVENLLLTDKG</sequence>
<dbReference type="PANTHER" id="PTHR22967">
    <property type="entry name" value="SERINE/THREONINE PROTEIN KINASE"/>
    <property type="match status" value="1"/>
</dbReference>
<evidence type="ECO:0000313" key="4">
    <source>
        <dbReference type="Proteomes" id="UP000007879"/>
    </source>
</evidence>
<dbReference type="GeneID" id="100635189"/>
<dbReference type="Proteomes" id="UP000007879">
    <property type="component" value="Unassembled WGS sequence"/>
</dbReference>
<evidence type="ECO:0000313" key="3">
    <source>
        <dbReference type="EnsemblMetazoa" id="XP_011404276.1"/>
    </source>
</evidence>
<dbReference type="GO" id="GO:0005737">
    <property type="term" value="C:cytoplasm"/>
    <property type="evidence" value="ECO:0007669"/>
    <property type="project" value="TreeGrafter"/>
</dbReference>
<dbReference type="InterPro" id="IPR011009">
    <property type="entry name" value="Kinase-like_dom_sf"/>
</dbReference>
<protein>
    <recommendedName>
        <fullName evidence="2">Protein kinase domain-containing protein</fullName>
    </recommendedName>
</protein>
<keyword evidence="1" id="KW-0547">Nucleotide-binding</keyword>
<dbReference type="GO" id="GO:0035612">
    <property type="term" value="F:AP-2 adaptor complex binding"/>
    <property type="evidence" value="ECO:0007669"/>
    <property type="project" value="TreeGrafter"/>
</dbReference>
<dbReference type="Pfam" id="PF00069">
    <property type="entry name" value="Pkinase"/>
    <property type="match status" value="1"/>
</dbReference>
<dbReference type="GO" id="GO:0005524">
    <property type="term" value="F:ATP binding"/>
    <property type="evidence" value="ECO:0007669"/>
    <property type="project" value="InterPro"/>
</dbReference>
<dbReference type="RefSeq" id="XP_011404276.1">
    <property type="nucleotide sequence ID" value="XM_011405974.1"/>
</dbReference>
<feature type="domain" description="Protein kinase" evidence="2">
    <location>
        <begin position="37"/>
        <end position="176"/>
    </location>
</feature>
<dbReference type="AlphaFoldDB" id="A0AAN0IMM2"/>
<keyword evidence="4" id="KW-1185">Reference proteome</keyword>
<dbReference type="PANTHER" id="PTHR22967:SF105">
    <property type="entry name" value="CYCLIN-G-ASSOCIATED KINASE"/>
    <property type="match status" value="1"/>
</dbReference>